<feature type="transmembrane region" description="Helical" evidence="1">
    <location>
        <begin position="195"/>
        <end position="211"/>
    </location>
</feature>
<keyword evidence="1" id="KW-1133">Transmembrane helix</keyword>
<sequence length="216" mass="22336">MKPTRLALILALSLAASAQAAPLTNGSLESGAAGFIQSVNSGNTANSWTVSLANIEYVKAGYASSGDVVGPAQDGDWFVDLNGTQGPGRISQSFDTVAGQWYRIDYYISGNAGPNGSTSGGSKTLNALWNGGVADSASYLHQVGDKWSNNRWEAHSFLAQAVGASSTLGFQSTSFTYSAAGPFIDAITVTAVPEPGTYALMLVGLGLIGFAKRRRG</sequence>
<feature type="signal peptide" evidence="2">
    <location>
        <begin position="1"/>
        <end position="20"/>
    </location>
</feature>
<organism evidence="5 6">
    <name type="scientific">Roseateles toxinivorans</name>
    <dbReference type="NCBI Taxonomy" id="270368"/>
    <lineage>
        <taxon>Bacteria</taxon>
        <taxon>Pseudomonadati</taxon>
        <taxon>Pseudomonadota</taxon>
        <taxon>Betaproteobacteria</taxon>
        <taxon>Burkholderiales</taxon>
        <taxon>Sphaerotilaceae</taxon>
        <taxon>Roseateles</taxon>
    </lineage>
</organism>
<evidence type="ECO:0000256" key="1">
    <source>
        <dbReference type="SAM" id="Phobius"/>
    </source>
</evidence>
<evidence type="ECO:0000259" key="3">
    <source>
        <dbReference type="Pfam" id="PF04862"/>
    </source>
</evidence>
<feature type="chain" id="PRO_5020418867" evidence="2">
    <location>
        <begin position="21"/>
        <end position="216"/>
    </location>
</feature>
<keyword evidence="1" id="KW-0812">Transmembrane</keyword>
<proteinExistence type="predicted"/>
<feature type="domain" description="Ice-binding protein C-terminal" evidence="4">
    <location>
        <begin position="191"/>
        <end position="215"/>
    </location>
</feature>
<protein>
    <submittedName>
        <fullName evidence="5">Putative secreted protein with PEP-CTERM sorting signal</fullName>
    </submittedName>
</protein>
<dbReference type="InterPro" id="IPR006946">
    <property type="entry name" value="DGR2-like_dom"/>
</dbReference>
<keyword evidence="2" id="KW-0732">Signal</keyword>
<reference evidence="5 6" key="1">
    <citation type="submission" date="2019-03" db="EMBL/GenBank/DDBJ databases">
        <title>Genomic Encyclopedia of Type Strains, Phase IV (KMG-IV): sequencing the most valuable type-strain genomes for metagenomic binning, comparative biology and taxonomic classification.</title>
        <authorList>
            <person name="Goeker M."/>
        </authorList>
    </citation>
    <scope>NUCLEOTIDE SEQUENCE [LARGE SCALE GENOMIC DNA]</scope>
    <source>
        <strain evidence="5 6">DSM 16998</strain>
    </source>
</reference>
<comment type="caution">
    <text evidence="5">The sequence shown here is derived from an EMBL/GenBank/DDBJ whole genome shotgun (WGS) entry which is preliminary data.</text>
</comment>
<dbReference type="NCBIfam" id="TIGR02595">
    <property type="entry name" value="PEP_CTERM"/>
    <property type="match status" value="1"/>
</dbReference>
<dbReference type="Pfam" id="PF04862">
    <property type="entry name" value="DUF642"/>
    <property type="match status" value="1"/>
</dbReference>
<keyword evidence="1" id="KW-0472">Membrane</keyword>
<evidence type="ECO:0000313" key="5">
    <source>
        <dbReference type="EMBL" id="TDP61610.1"/>
    </source>
</evidence>
<name>A0A4R6QG87_9BURK</name>
<dbReference type="InterPro" id="IPR013424">
    <property type="entry name" value="Ice-binding_C"/>
</dbReference>
<evidence type="ECO:0000313" key="6">
    <source>
        <dbReference type="Proteomes" id="UP000295361"/>
    </source>
</evidence>
<evidence type="ECO:0000256" key="2">
    <source>
        <dbReference type="SAM" id="SignalP"/>
    </source>
</evidence>
<feature type="domain" description="DUF642" evidence="3">
    <location>
        <begin position="23"/>
        <end position="189"/>
    </location>
</feature>
<dbReference type="AlphaFoldDB" id="A0A4R6QG87"/>
<dbReference type="Pfam" id="PF07589">
    <property type="entry name" value="PEP-CTERM"/>
    <property type="match status" value="1"/>
</dbReference>
<dbReference type="RefSeq" id="WP_166652158.1">
    <property type="nucleotide sequence ID" value="NZ_SNXS01000011.1"/>
</dbReference>
<keyword evidence="6" id="KW-1185">Reference proteome</keyword>
<evidence type="ECO:0000259" key="4">
    <source>
        <dbReference type="Pfam" id="PF07589"/>
    </source>
</evidence>
<dbReference type="EMBL" id="SNXS01000011">
    <property type="protein sequence ID" value="TDP61610.1"/>
    <property type="molecule type" value="Genomic_DNA"/>
</dbReference>
<gene>
    <name evidence="5" type="ORF">DES47_11127</name>
</gene>
<accession>A0A4R6QG87</accession>
<dbReference type="Gene3D" id="2.60.120.260">
    <property type="entry name" value="Galactose-binding domain-like"/>
    <property type="match status" value="1"/>
</dbReference>
<dbReference type="NCBIfam" id="NF035944">
    <property type="entry name" value="PEPxxWA-CTERM"/>
    <property type="match status" value="1"/>
</dbReference>
<dbReference type="Proteomes" id="UP000295361">
    <property type="component" value="Unassembled WGS sequence"/>
</dbReference>
<dbReference type="InParanoid" id="A0A4R6QG87"/>